<comment type="caution">
    <text evidence="1">The sequence shown here is derived from an EMBL/GenBank/DDBJ whole genome shotgun (WGS) entry which is preliminary data.</text>
</comment>
<evidence type="ECO:0000313" key="1">
    <source>
        <dbReference type="EMBL" id="KAJ7620804.1"/>
    </source>
</evidence>
<accession>A0AAD7BGZ4</accession>
<protein>
    <submittedName>
        <fullName evidence="1">Uncharacterized protein</fullName>
    </submittedName>
</protein>
<dbReference type="AlphaFoldDB" id="A0AAD7BGZ4"/>
<evidence type="ECO:0000313" key="2">
    <source>
        <dbReference type="Proteomes" id="UP001221757"/>
    </source>
</evidence>
<organism evidence="1 2">
    <name type="scientific">Mycena rosella</name>
    <name type="common">Pink bonnet</name>
    <name type="synonym">Agaricus rosellus</name>
    <dbReference type="NCBI Taxonomy" id="1033263"/>
    <lineage>
        <taxon>Eukaryota</taxon>
        <taxon>Fungi</taxon>
        <taxon>Dikarya</taxon>
        <taxon>Basidiomycota</taxon>
        <taxon>Agaricomycotina</taxon>
        <taxon>Agaricomycetes</taxon>
        <taxon>Agaricomycetidae</taxon>
        <taxon>Agaricales</taxon>
        <taxon>Marasmiineae</taxon>
        <taxon>Mycenaceae</taxon>
        <taxon>Mycena</taxon>
    </lineage>
</organism>
<gene>
    <name evidence="1" type="ORF">B0H17DRAFT_1113253</name>
</gene>
<dbReference type="Proteomes" id="UP001221757">
    <property type="component" value="Unassembled WGS sequence"/>
</dbReference>
<dbReference type="EMBL" id="JARKIE010000685">
    <property type="protein sequence ID" value="KAJ7620804.1"/>
    <property type="molecule type" value="Genomic_DNA"/>
</dbReference>
<keyword evidence="2" id="KW-1185">Reference proteome</keyword>
<proteinExistence type="predicted"/>
<sequence>MLAQIWQNLAHALPVALKGGKYDSINLDTLLLTSRAFESLPSSFFCQDFARAPQAVELGAGVRDG</sequence>
<name>A0AAD7BGZ4_MYCRO</name>
<reference evidence="1" key="1">
    <citation type="submission" date="2023-03" db="EMBL/GenBank/DDBJ databases">
        <title>Massive genome expansion in bonnet fungi (Mycena s.s.) driven by repeated elements and novel gene families across ecological guilds.</title>
        <authorList>
            <consortium name="Lawrence Berkeley National Laboratory"/>
            <person name="Harder C.B."/>
            <person name="Miyauchi S."/>
            <person name="Viragh M."/>
            <person name="Kuo A."/>
            <person name="Thoen E."/>
            <person name="Andreopoulos B."/>
            <person name="Lu D."/>
            <person name="Skrede I."/>
            <person name="Drula E."/>
            <person name="Henrissat B."/>
            <person name="Morin E."/>
            <person name="Kohler A."/>
            <person name="Barry K."/>
            <person name="LaButti K."/>
            <person name="Morin E."/>
            <person name="Salamov A."/>
            <person name="Lipzen A."/>
            <person name="Mereny Z."/>
            <person name="Hegedus B."/>
            <person name="Baldrian P."/>
            <person name="Stursova M."/>
            <person name="Weitz H."/>
            <person name="Taylor A."/>
            <person name="Grigoriev I.V."/>
            <person name="Nagy L.G."/>
            <person name="Martin F."/>
            <person name="Kauserud H."/>
        </authorList>
    </citation>
    <scope>NUCLEOTIDE SEQUENCE</scope>
    <source>
        <strain evidence="1">CBHHK067</strain>
    </source>
</reference>